<name>A0A6G7ZPL3_9SPHN</name>
<dbReference type="KEGG" id="ssin:G7078_08625"/>
<evidence type="ECO:0000313" key="4">
    <source>
        <dbReference type="Proteomes" id="UP000502502"/>
    </source>
</evidence>
<accession>A0A6G7ZPL3</accession>
<dbReference type="RefSeq" id="WP_166095084.1">
    <property type="nucleotide sequence ID" value="NZ_CP049871.1"/>
</dbReference>
<feature type="compositionally biased region" description="Low complexity" evidence="1">
    <location>
        <begin position="43"/>
        <end position="68"/>
    </location>
</feature>
<dbReference type="EMBL" id="CP049871">
    <property type="protein sequence ID" value="QIL02840.1"/>
    <property type="molecule type" value="Genomic_DNA"/>
</dbReference>
<reference evidence="3 4" key="1">
    <citation type="submission" date="2020-03" db="EMBL/GenBank/DDBJ databases">
        <title>Sphingomonas sp. nov., isolated from fish.</title>
        <authorList>
            <person name="Hyun D.-W."/>
            <person name="Bae J.-W."/>
        </authorList>
    </citation>
    <scope>NUCLEOTIDE SEQUENCE [LARGE SCALE GENOMIC DNA]</scope>
    <source>
        <strain evidence="3 4">HDW15C</strain>
    </source>
</reference>
<keyword evidence="4" id="KW-1185">Reference proteome</keyword>
<evidence type="ECO:0000313" key="3">
    <source>
        <dbReference type="EMBL" id="QIL02840.1"/>
    </source>
</evidence>
<proteinExistence type="predicted"/>
<gene>
    <name evidence="3" type="ORF">G7078_08625</name>
</gene>
<sequence>MQSAAKALLLAGAAAALAIPAVAQVQTTTTNTPAPAPAPSPAPSTGAATPATNTSPASPSPSRSTAEETVGEGETVELELKMPPPPPPVEYPGFARRDPTLVGALDPRQIGLGERVWGAASGPFLETLMRRMDTPLASRWLHIALRNALIAEAKAPRGVNPVDWAAERAWLLLRMGEADAARMLVTGVDTNYFTPKMTQVALQSALATSDPAGICPLTKHMGKTEQQILPLAQAMCSALEGEPASAAAQIDSARRRGKIGGIDLSLAQKVVGAASDTGRAVTIEWEPVDALNAWRFGLSTATAMSPPDRLLASATPQLHAWYARAPMIPLQARLNASRMATGLGVFSSQALVDIYSLIYDATDPNDLSGTDAWQLRLAFAGRDQDIRLDSIRKLLDNKANPLQREASRALVAAAAARIVPSADLQEDAPELIAAMLAGGLEKEAAEWASAVGGMDNKYADRCWAMLSLGTANPDGVMAGRVSSFIDRDESEGKKRSALLVAGLAGLGRIDLATAARLNRKFGLGIARSSRWTALVDAAAARGQSGSVLVLSGTGFQASGFGQLPSSHLFHSVSALKRTGQDFTARMIAAEALSRA</sequence>
<evidence type="ECO:0000256" key="1">
    <source>
        <dbReference type="SAM" id="MobiDB-lite"/>
    </source>
</evidence>
<dbReference type="Proteomes" id="UP000502502">
    <property type="component" value="Chromosome"/>
</dbReference>
<organism evidence="3 4">
    <name type="scientific">Sphingomonas sinipercae</name>
    <dbReference type="NCBI Taxonomy" id="2714944"/>
    <lineage>
        <taxon>Bacteria</taxon>
        <taxon>Pseudomonadati</taxon>
        <taxon>Pseudomonadota</taxon>
        <taxon>Alphaproteobacteria</taxon>
        <taxon>Sphingomonadales</taxon>
        <taxon>Sphingomonadaceae</taxon>
        <taxon>Sphingomonas</taxon>
    </lineage>
</organism>
<protein>
    <submittedName>
        <fullName evidence="3">Uncharacterized protein</fullName>
    </submittedName>
</protein>
<dbReference type="AlphaFoldDB" id="A0A6G7ZPL3"/>
<feature type="region of interest" description="Disordered" evidence="1">
    <location>
        <begin position="29"/>
        <end position="95"/>
    </location>
</feature>
<feature type="signal peptide" evidence="2">
    <location>
        <begin position="1"/>
        <end position="23"/>
    </location>
</feature>
<evidence type="ECO:0000256" key="2">
    <source>
        <dbReference type="SAM" id="SignalP"/>
    </source>
</evidence>
<keyword evidence="2" id="KW-0732">Signal</keyword>
<feature type="chain" id="PRO_5026038735" evidence="2">
    <location>
        <begin position="24"/>
        <end position="595"/>
    </location>
</feature>